<evidence type="ECO:0000259" key="5">
    <source>
        <dbReference type="Pfam" id="PF25954"/>
    </source>
</evidence>
<dbReference type="Gene3D" id="2.40.420.20">
    <property type="match status" value="1"/>
</dbReference>
<protein>
    <submittedName>
        <fullName evidence="7">Efflux RND transporter periplasmic adaptor subunit</fullName>
    </submittedName>
</protein>
<dbReference type="InterPro" id="IPR006143">
    <property type="entry name" value="RND_pump_MFP"/>
</dbReference>
<dbReference type="Pfam" id="PF25967">
    <property type="entry name" value="RND-MFP_C"/>
    <property type="match status" value="1"/>
</dbReference>
<dbReference type="InterPro" id="IPR058791">
    <property type="entry name" value="3HB_CusB"/>
</dbReference>
<accession>A0AAP6JH26</accession>
<dbReference type="InterPro" id="IPR058790">
    <property type="entry name" value="BSH_CusB"/>
</dbReference>
<dbReference type="PANTHER" id="PTHR30097">
    <property type="entry name" value="CATION EFFLUX SYSTEM PROTEIN CUSB"/>
    <property type="match status" value="1"/>
</dbReference>
<dbReference type="GO" id="GO:0030288">
    <property type="term" value="C:outer membrane-bounded periplasmic space"/>
    <property type="evidence" value="ECO:0007669"/>
    <property type="project" value="TreeGrafter"/>
</dbReference>
<name>A0AAP6JH26_9GAMM</name>
<dbReference type="RefSeq" id="WP_346053556.1">
    <property type="nucleotide sequence ID" value="NZ_JAYGII010000096.1"/>
</dbReference>
<dbReference type="InterPro" id="IPR058627">
    <property type="entry name" value="MdtA-like_C"/>
</dbReference>
<organism evidence="7 8">
    <name type="scientific">Natronospira elongata</name>
    <dbReference type="NCBI Taxonomy" id="3110268"/>
    <lineage>
        <taxon>Bacteria</taxon>
        <taxon>Pseudomonadati</taxon>
        <taxon>Pseudomonadota</taxon>
        <taxon>Gammaproteobacteria</taxon>
        <taxon>Natronospirales</taxon>
        <taxon>Natronospiraceae</taxon>
        <taxon>Natronospira</taxon>
    </lineage>
</organism>
<dbReference type="Pfam" id="PF25919">
    <property type="entry name" value="BSH_CusB"/>
    <property type="match status" value="1"/>
</dbReference>
<evidence type="ECO:0000259" key="6">
    <source>
        <dbReference type="Pfam" id="PF25967"/>
    </source>
</evidence>
<dbReference type="InterPro" id="IPR058792">
    <property type="entry name" value="Beta-barrel_RND_2"/>
</dbReference>
<dbReference type="GO" id="GO:0060003">
    <property type="term" value="P:copper ion export"/>
    <property type="evidence" value="ECO:0007669"/>
    <property type="project" value="TreeGrafter"/>
</dbReference>
<evidence type="ECO:0000313" key="7">
    <source>
        <dbReference type="EMBL" id="MEA5446920.1"/>
    </source>
</evidence>
<dbReference type="EMBL" id="JAYGII010000096">
    <property type="protein sequence ID" value="MEA5446920.1"/>
    <property type="molecule type" value="Genomic_DNA"/>
</dbReference>
<feature type="domain" description="CusB-like three alpha-helical bundle" evidence="3">
    <location>
        <begin position="70"/>
        <end position="117"/>
    </location>
</feature>
<evidence type="ECO:0000259" key="4">
    <source>
        <dbReference type="Pfam" id="PF25919"/>
    </source>
</evidence>
<gene>
    <name evidence="7" type="ORF">VCB98_13915</name>
</gene>
<feature type="domain" description="Multidrug resistance protein MdtA-like C-terminal permuted SH3" evidence="6">
    <location>
        <begin position="238"/>
        <end position="294"/>
    </location>
</feature>
<feature type="non-terminal residue" evidence="7">
    <location>
        <position position="1"/>
    </location>
</feature>
<comment type="caution">
    <text evidence="7">The sequence shown here is derived from an EMBL/GenBank/DDBJ whole genome shotgun (WGS) entry which is preliminary data.</text>
</comment>
<feature type="domain" description="CusB-like beta-barrel" evidence="5">
    <location>
        <begin position="155"/>
        <end position="231"/>
    </location>
</feature>
<dbReference type="Gene3D" id="2.40.30.170">
    <property type="match status" value="1"/>
</dbReference>
<evidence type="ECO:0000313" key="8">
    <source>
        <dbReference type="Proteomes" id="UP001302316"/>
    </source>
</evidence>
<dbReference type="Proteomes" id="UP001302316">
    <property type="component" value="Unassembled WGS sequence"/>
</dbReference>
<sequence>IQQAMNIRTQAAETGRLMRHIETVGRVSYDESRLQHIHPRVEGWIQALDVTAEGDRVEAGQRLFTLYSPELVNAQEEFLQALRRGDSEVINAARARLRALDVQSSVIDTIDQSREVKQYIPWYAPHDGYVTALGVRHGMYVSPGLEIMELADLSSVWVIADVFESQADWVEVGQHAMIGLPFSPGEQAHSDISHIYPVLDERTRSLRARLPVDNGDKNLRPGMWTAVSIHASPSEEGVVIPLEALIRTGRANRVVIREDESHFRVREVTPGMVSGDRVVILYGIEDGDEVVVSGHFLIDSEASIRGGHGRVEDHSHH</sequence>
<dbReference type="GO" id="GO:0016020">
    <property type="term" value="C:membrane"/>
    <property type="evidence" value="ECO:0007669"/>
    <property type="project" value="InterPro"/>
</dbReference>
<feature type="domain" description="CusB-like barrel-sandwich hybrid" evidence="4">
    <location>
        <begin position="35"/>
        <end position="150"/>
    </location>
</feature>
<dbReference type="PANTHER" id="PTHR30097:SF15">
    <property type="entry name" value="CATION EFFLUX SYSTEM PROTEIN CUSB"/>
    <property type="match status" value="1"/>
</dbReference>
<proteinExistence type="inferred from homology"/>
<dbReference type="Pfam" id="PF25954">
    <property type="entry name" value="Beta-barrel_RND_2"/>
    <property type="match status" value="1"/>
</dbReference>
<reference evidence="7 8" key="1">
    <citation type="submission" date="2023-12" db="EMBL/GenBank/DDBJ databases">
        <title>Whole-genome sequencing of halo(alkali)philic microorganisms from hypersaline lakes.</title>
        <authorList>
            <person name="Sorokin D.Y."/>
            <person name="Merkel A.Y."/>
            <person name="Messina E."/>
            <person name="Yakimov M."/>
        </authorList>
    </citation>
    <scope>NUCLEOTIDE SEQUENCE [LARGE SCALE GENOMIC DNA]</scope>
    <source>
        <strain evidence="7 8">AB-CW1</strain>
    </source>
</reference>
<dbReference type="Gene3D" id="2.40.50.100">
    <property type="match status" value="1"/>
</dbReference>
<dbReference type="AlphaFoldDB" id="A0AAP6JH26"/>
<dbReference type="Gene3D" id="6.10.140.730">
    <property type="match status" value="1"/>
</dbReference>
<dbReference type="SUPFAM" id="SSF111369">
    <property type="entry name" value="HlyD-like secretion proteins"/>
    <property type="match status" value="1"/>
</dbReference>
<keyword evidence="2" id="KW-0813">Transport</keyword>
<evidence type="ECO:0000256" key="1">
    <source>
        <dbReference type="ARBA" id="ARBA00009477"/>
    </source>
</evidence>
<evidence type="ECO:0000256" key="2">
    <source>
        <dbReference type="ARBA" id="ARBA00022448"/>
    </source>
</evidence>
<comment type="similarity">
    <text evidence="1">Belongs to the membrane fusion protein (MFP) (TC 8.A.1) family.</text>
</comment>
<dbReference type="Pfam" id="PF25869">
    <property type="entry name" value="3HB_CusB"/>
    <property type="match status" value="1"/>
</dbReference>
<dbReference type="GO" id="GO:0046914">
    <property type="term" value="F:transition metal ion binding"/>
    <property type="evidence" value="ECO:0007669"/>
    <property type="project" value="TreeGrafter"/>
</dbReference>
<keyword evidence="8" id="KW-1185">Reference proteome</keyword>
<dbReference type="InterPro" id="IPR051909">
    <property type="entry name" value="MFP_Cation_Efflux"/>
</dbReference>
<dbReference type="GO" id="GO:0022857">
    <property type="term" value="F:transmembrane transporter activity"/>
    <property type="evidence" value="ECO:0007669"/>
    <property type="project" value="InterPro"/>
</dbReference>
<dbReference type="NCBIfam" id="TIGR01730">
    <property type="entry name" value="RND_mfp"/>
    <property type="match status" value="1"/>
</dbReference>
<dbReference type="FunFam" id="2.40.30.170:FF:000010">
    <property type="entry name" value="Efflux RND transporter periplasmic adaptor subunit"/>
    <property type="match status" value="1"/>
</dbReference>
<dbReference type="GO" id="GO:0015679">
    <property type="term" value="P:plasma membrane copper ion transport"/>
    <property type="evidence" value="ECO:0007669"/>
    <property type="project" value="TreeGrafter"/>
</dbReference>
<evidence type="ECO:0000259" key="3">
    <source>
        <dbReference type="Pfam" id="PF25869"/>
    </source>
</evidence>